<proteinExistence type="predicted"/>
<dbReference type="Proteomes" id="UP001516662">
    <property type="component" value="Unassembled WGS sequence"/>
</dbReference>
<gene>
    <name evidence="1" type="ORF">IMZ08_18175</name>
</gene>
<dbReference type="EMBL" id="JADCLJ010000024">
    <property type="protein sequence ID" value="MBE4909967.1"/>
    <property type="molecule type" value="Genomic_DNA"/>
</dbReference>
<dbReference type="Pfam" id="PF14169">
    <property type="entry name" value="YdjO"/>
    <property type="match status" value="1"/>
</dbReference>
<keyword evidence="2" id="KW-1185">Reference proteome</keyword>
<protein>
    <submittedName>
        <fullName evidence="1">Cold-shock protein</fullName>
    </submittedName>
</protein>
<dbReference type="RefSeq" id="WP_193468798.1">
    <property type="nucleotide sequence ID" value="NZ_JADCLJ010000024.1"/>
</dbReference>
<name>A0ABR9QN91_9BACI</name>
<evidence type="ECO:0000313" key="1">
    <source>
        <dbReference type="EMBL" id="MBE4909967.1"/>
    </source>
</evidence>
<evidence type="ECO:0000313" key="2">
    <source>
        <dbReference type="Proteomes" id="UP001516662"/>
    </source>
</evidence>
<sequence length="70" mass="7971">MAFGRKFEEEVVKVETKVWECSSDECKCWLRDNFKSTEIPACPLCNSEMVEATRELQALTNHSAINKATS</sequence>
<comment type="caution">
    <text evidence="1">The sequence shown here is derived from an EMBL/GenBank/DDBJ whole genome shotgun (WGS) entry which is preliminary data.</text>
</comment>
<organism evidence="1 2">
    <name type="scientific">Litchfieldia luteola</name>
    <dbReference type="NCBI Taxonomy" id="682179"/>
    <lineage>
        <taxon>Bacteria</taxon>
        <taxon>Bacillati</taxon>
        <taxon>Bacillota</taxon>
        <taxon>Bacilli</taxon>
        <taxon>Bacillales</taxon>
        <taxon>Bacillaceae</taxon>
        <taxon>Litchfieldia</taxon>
    </lineage>
</organism>
<accession>A0ABR9QN91</accession>
<dbReference type="InterPro" id="IPR025916">
    <property type="entry name" value="YdjO"/>
</dbReference>
<reference evidence="1 2" key="1">
    <citation type="submission" date="2020-10" db="EMBL/GenBank/DDBJ databases">
        <title>Bacillus sp. HD4P25, an endophyte from a halophyte.</title>
        <authorList>
            <person name="Sun J.-Q."/>
        </authorList>
    </citation>
    <scope>NUCLEOTIDE SEQUENCE [LARGE SCALE GENOMIC DNA]</scope>
    <source>
        <strain evidence="1 2">YIM 93174</strain>
    </source>
</reference>